<keyword evidence="8 14" id="KW-1133">Transmembrane helix</keyword>
<dbReference type="GO" id="GO:0005886">
    <property type="term" value="C:plasma membrane"/>
    <property type="evidence" value="ECO:0007669"/>
    <property type="project" value="UniProtKB-SubCell"/>
</dbReference>
<evidence type="ECO:0000256" key="2">
    <source>
        <dbReference type="ARBA" id="ARBA00010621"/>
    </source>
</evidence>
<evidence type="ECO:0000256" key="3">
    <source>
        <dbReference type="ARBA" id="ARBA00012374"/>
    </source>
</evidence>
<name>A0A4P9A467_9BACT</name>
<keyword evidence="6 14" id="KW-0812">Transmembrane</keyword>
<evidence type="ECO:0000256" key="11">
    <source>
        <dbReference type="ARBA" id="ARBA00032707"/>
    </source>
</evidence>
<dbReference type="Proteomes" id="UP000310639">
    <property type="component" value="Chromosome"/>
</dbReference>
<evidence type="ECO:0000256" key="6">
    <source>
        <dbReference type="ARBA" id="ARBA00022692"/>
    </source>
</evidence>
<feature type="transmembrane region" description="Helical" evidence="14">
    <location>
        <begin position="90"/>
        <end position="108"/>
    </location>
</feature>
<keyword evidence="5 14" id="KW-1003">Cell membrane</keyword>
<comment type="function">
    <text evidence="14">Catalyzes the dephosphorylation of undecaprenyl diphosphate (UPP). Confers resistance to bacitracin.</text>
</comment>
<dbReference type="HAMAP" id="MF_01006">
    <property type="entry name" value="Undec_diphosphatase"/>
    <property type="match status" value="1"/>
</dbReference>
<comment type="miscellaneous">
    <text evidence="14">Bacitracin is thought to be involved in the inhibition of peptidoglycan synthesis by sequestering undecaprenyl diphosphate, thereby reducing the pool of lipid carrier available.</text>
</comment>
<accession>A0A4P9A467</accession>
<keyword evidence="9 14" id="KW-0472">Membrane</keyword>
<evidence type="ECO:0000256" key="7">
    <source>
        <dbReference type="ARBA" id="ARBA00022801"/>
    </source>
</evidence>
<dbReference type="EMBL" id="CP040004">
    <property type="protein sequence ID" value="QCT42599.1"/>
    <property type="molecule type" value="Genomic_DNA"/>
</dbReference>
<evidence type="ECO:0000313" key="15">
    <source>
        <dbReference type="EMBL" id="QCT42599.1"/>
    </source>
</evidence>
<evidence type="ECO:0000256" key="9">
    <source>
        <dbReference type="ARBA" id="ARBA00023136"/>
    </source>
</evidence>
<keyword evidence="14" id="KW-0961">Cell wall biogenesis/degradation</keyword>
<evidence type="ECO:0000256" key="5">
    <source>
        <dbReference type="ARBA" id="ARBA00022475"/>
    </source>
</evidence>
<keyword evidence="10 14" id="KW-0046">Antibiotic resistance</keyword>
<keyword evidence="14" id="KW-0133">Cell shape</keyword>
<sequence>MSWWQAIVLGIIEGITEFLPISSTGHLTIAEKLMGMPLDDEGLIAFTAIIQIGAIAAAIIYFWQDIQRVLIAWWRGLWWKRARRKFDYKYGWAIIIGSVPIAVVGLVFKDEIETVLRSLWFVAGALIVWSGVMWLADNYATAKRVEKDTTWKDTLVIGLGQCLSLVPGVSRSGATISVGLLRGFDRVTVTKLSFFLGIPALVAAGLLEVITKYKHISGGVGWMSTIIATVVSFGVGYVAVAWLLKFVQNNNFRSFIVYRFVLGLLLMVLLGAGIISHV</sequence>
<reference evidence="15 16" key="1">
    <citation type="submission" date="2019-04" db="EMBL/GenBank/DDBJ databases">
        <title>Saccharibacteria TM7 genomes.</title>
        <authorList>
            <person name="Bor B."/>
            <person name="He X."/>
            <person name="Chen T."/>
            <person name="Dewhirst F.E."/>
        </authorList>
    </citation>
    <scope>NUCLEOTIDE SEQUENCE [LARGE SCALE GENOMIC DNA]</scope>
    <source>
        <strain evidence="15 16">BB001</strain>
    </source>
</reference>
<dbReference type="KEGG" id="nft:FBF37_00985"/>
<evidence type="ECO:0000256" key="12">
    <source>
        <dbReference type="ARBA" id="ARBA00032932"/>
    </source>
</evidence>
<evidence type="ECO:0000256" key="14">
    <source>
        <dbReference type="HAMAP-Rule" id="MF_01006"/>
    </source>
</evidence>
<feature type="transmembrane region" description="Helical" evidence="14">
    <location>
        <begin position="192"/>
        <end position="210"/>
    </location>
</feature>
<dbReference type="NCBIfam" id="TIGR00753">
    <property type="entry name" value="undec_PP_bacA"/>
    <property type="match status" value="1"/>
</dbReference>
<dbReference type="EC" id="3.6.1.27" evidence="3 14"/>
<dbReference type="OrthoDB" id="9808289at2"/>
<evidence type="ECO:0000256" key="8">
    <source>
        <dbReference type="ARBA" id="ARBA00022989"/>
    </source>
</evidence>
<feature type="transmembrane region" description="Helical" evidence="14">
    <location>
        <begin position="256"/>
        <end position="275"/>
    </location>
</feature>
<keyword evidence="16" id="KW-1185">Reference proteome</keyword>
<evidence type="ECO:0000313" key="16">
    <source>
        <dbReference type="Proteomes" id="UP000310639"/>
    </source>
</evidence>
<evidence type="ECO:0000256" key="10">
    <source>
        <dbReference type="ARBA" id="ARBA00023251"/>
    </source>
</evidence>
<evidence type="ECO:0000256" key="4">
    <source>
        <dbReference type="ARBA" id="ARBA00021581"/>
    </source>
</evidence>
<gene>
    <name evidence="14" type="primary">uppP</name>
    <name evidence="15" type="ORF">FBF37_00985</name>
</gene>
<dbReference type="AlphaFoldDB" id="A0A4P9A467"/>
<dbReference type="GO" id="GO:0008360">
    <property type="term" value="P:regulation of cell shape"/>
    <property type="evidence" value="ECO:0007669"/>
    <property type="project" value="UniProtKB-KW"/>
</dbReference>
<feature type="transmembrane region" description="Helical" evidence="14">
    <location>
        <begin position="43"/>
        <end position="63"/>
    </location>
</feature>
<dbReference type="GO" id="GO:0046677">
    <property type="term" value="P:response to antibiotic"/>
    <property type="evidence" value="ECO:0007669"/>
    <property type="project" value="UniProtKB-UniRule"/>
</dbReference>
<dbReference type="GO" id="GO:0071555">
    <property type="term" value="P:cell wall organization"/>
    <property type="evidence" value="ECO:0007669"/>
    <property type="project" value="UniProtKB-KW"/>
</dbReference>
<comment type="similarity">
    <text evidence="2 14">Belongs to the UppP family.</text>
</comment>
<comment type="catalytic activity">
    <reaction evidence="13 14">
        <text>di-trans,octa-cis-undecaprenyl diphosphate + H2O = di-trans,octa-cis-undecaprenyl phosphate + phosphate + H(+)</text>
        <dbReference type="Rhea" id="RHEA:28094"/>
        <dbReference type="ChEBI" id="CHEBI:15377"/>
        <dbReference type="ChEBI" id="CHEBI:15378"/>
        <dbReference type="ChEBI" id="CHEBI:43474"/>
        <dbReference type="ChEBI" id="CHEBI:58405"/>
        <dbReference type="ChEBI" id="CHEBI:60392"/>
        <dbReference type="EC" id="3.6.1.27"/>
    </reaction>
</comment>
<keyword evidence="7 14" id="KW-0378">Hydrolase</keyword>
<evidence type="ECO:0000256" key="1">
    <source>
        <dbReference type="ARBA" id="ARBA00004651"/>
    </source>
</evidence>
<dbReference type="GO" id="GO:0050380">
    <property type="term" value="F:undecaprenyl-diphosphatase activity"/>
    <property type="evidence" value="ECO:0007669"/>
    <property type="project" value="UniProtKB-UniRule"/>
</dbReference>
<organism evidence="15 16">
    <name type="scientific">Candidatus Nanosynbacter featherlites</name>
    <dbReference type="NCBI Taxonomy" id="2572088"/>
    <lineage>
        <taxon>Bacteria</taxon>
        <taxon>Candidatus Saccharimonadota</taxon>
        <taxon>Candidatus Saccharimonadia</taxon>
        <taxon>Candidatus Nanosynbacterales</taxon>
        <taxon>Candidatus Nanosynbacteraceae</taxon>
        <taxon>Candidatus Nanosynbacter</taxon>
    </lineage>
</organism>
<dbReference type="GO" id="GO:0009252">
    <property type="term" value="P:peptidoglycan biosynthetic process"/>
    <property type="evidence" value="ECO:0007669"/>
    <property type="project" value="UniProtKB-KW"/>
</dbReference>
<dbReference type="InterPro" id="IPR003824">
    <property type="entry name" value="UppP"/>
</dbReference>
<comment type="subcellular location">
    <subcellularLocation>
        <location evidence="1 14">Cell membrane</location>
        <topology evidence="1 14">Multi-pass membrane protein</topology>
    </subcellularLocation>
</comment>
<feature type="transmembrane region" description="Helical" evidence="14">
    <location>
        <begin position="222"/>
        <end position="244"/>
    </location>
</feature>
<dbReference type="PANTHER" id="PTHR30622:SF3">
    <property type="entry name" value="UNDECAPRENYL-DIPHOSPHATASE"/>
    <property type="match status" value="1"/>
</dbReference>
<evidence type="ECO:0000256" key="13">
    <source>
        <dbReference type="ARBA" id="ARBA00047594"/>
    </source>
</evidence>
<keyword evidence="14" id="KW-0573">Peptidoglycan synthesis</keyword>
<feature type="transmembrane region" description="Helical" evidence="14">
    <location>
        <begin position="114"/>
        <end position="136"/>
    </location>
</feature>
<protein>
    <recommendedName>
        <fullName evidence="4 14">Undecaprenyl-diphosphatase</fullName>
        <ecNumber evidence="3 14">3.6.1.27</ecNumber>
    </recommendedName>
    <alternativeName>
        <fullName evidence="12 14">Bacitracin resistance protein</fullName>
    </alternativeName>
    <alternativeName>
        <fullName evidence="11 14">Undecaprenyl pyrophosphate phosphatase</fullName>
    </alternativeName>
</protein>
<dbReference type="PANTHER" id="PTHR30622">
    <property type="entry name" value="UNDECAPRENYL-DIPHOSPHATASE"/>
    <property type="match status" value="1"/>
</dbReference>
<proteinExistence type="inferred from homology"/>
<dbReference type="Pfam" id="PF02673">
    <property type="entry name" value="BacA"/>
    <property type="match status" value="1"/>
</dbReference>
<dbReference type="NCBIfam" id="NF001392">
    <property type="entry name" value="PRK00281.2-1"/>
    <property type="match status" value="1"/>
</dbReference>
<dbReference type="RefSeq" id="WP_138079719.1">
    <property type="nucleotide sequence ID" value="NZ_CP040004.1"/>
</dbReference>